<dbReference type="EMBL" id="JACIED010000001">
    <property type="protein sequence ID" value="MBB4005886.1"/>
    <property type="molecule type" value="Genomic_DNA"/>
</dbReference>
<organism evidence="1 2">
    <name type="scientific">Allorhizobium taibaishanense</name>
    <dbReference type="NCBI Taxonomy" id="887144"/>
    <lineage>
        <taxon>Bacteria</taxon>
        <taxon>Pseudomonadati</taxon>
        <taxon>Pseudomonadota</taxon>
        <taxon>Alphaproteobacteria</taxon>
        <taxon>Hyphomicrobiales</taxon>
        <taxon>Rhizobiaceae</taxon>
        <taxon>Rhizobium/Agrobacterium group</taxon>
        <taxon>Allorhizobium</taxon>
    </lineage>
</organism>
<dbReference type="Proteomes" id="UP000544107">
    <property type="component" value="Unassembled WGS sequence"/>
</dbReference>
<proteinExistence type="predicted"/>
<reference evidence="1 2" key="1">
    <citation type="submission" date="2020-08" db="EMBL/GenBank/DDBJ databases">
        <title>Genomic Encyclopedia of Type Strains, Phase IV (KMG-IV): sequencing the most valuable type-strain genomes for metagenomic binning, comparative biology and taxonomic classification.</title>
        <authorList>
            <person name="Goeker M."/>
        </authorList>
    </citation>
    <scope>NUCLEOTIDE SEQUENCE [LARGE SCALE GENOMIC DNA]</scope>
    <source>
        <strain evidence="1 2">DSM 100021</strain>
    </source>
</reference>
<gene>
    <name evidence="1" type="ORF">GGQ71_000122</name>
</gene>
<name>A0A7W6HIM1_9HYPH</name>
<evidence type="ECO:0000313" key="2">
    <source>
        <dbReference type="Proteomes" id="UP000544107"/>
    </source>
</evidence>
<protein>
    <submittedName>
        <fullName evidence="1">Uncharacterized protein</fullName>
    </submittedName>
</protein>
<sequence>MTGYMEQNFIYPVKFSTKKEENRRSFLALGGFRR</sequence>
<evidence type="ECO:0000313" key="1">
    <source>
        <dbReference type="EMBL" id="MBB4005886.1"/>
    </source>
</evidence>
<accession>A0A7W6HIM1</accession>
<dbReference type="AlphaFoldDB" id="A0A7W6HIM1"/>
<comment type="caution">
    <text evidence="1">The sequence shown here is derived from an EMBL/GenBank/DDBJ whole genome shotgun (WGS) entry which is preliminary data.</text>
</comment>